<dbReference type="Proteomes" id="UP001396334">
    <property type="component" value="Unassembled WGS sequence"/>
</dbReference>
<gene>
    <name evidence="1" type="ORF">V6N11_033933</name>
</gene>
<name>A0ABR2S0X2_9ROSI</name>
<evidence type="ECO:0000313" key="1">
    <source>
        <dbReference type="EMBL" id="KAK9018888.1"/>
    </source>
</evidence>
<proteinExistence type="predicted"/>
<evidence type="ECO:0000313" key="2">
    <source>
        <dbReference type="Proteomes" id="UP001396334"/>
    </source>
</evidence>
<sequence length="91" mass="10638">MEMEMEKNEENKSTEEKQTGSICGYNSLQHLLSENLNPHLYKAVKFSADKELLREPRVEFACKYNMAIVSSILERDINHGETVEYCSYSWK</sequence>
<organism evidence="1 2">
    <name type="scientific">Hibiscus sabdariffa</name>
    <name type="common">roselle</name>
    <dbReference type="NCBI Taxonomy" id="183260"/>
    <lineage>
        <taxon>Eukaryota</taxon>
        <taxon>Viridiplantae</taxon>
        <taxon>Streptophyta</taxon>
        <taxon>Embryophyta</taxon>
        <taxon>Tracheophyta</taxon>
        <taxon>Spermatophyta</taxon>
        <taxon>Magnoliopsida</taxon>
        <taxon>eudicotyledons</taxon>
        <taxon>Gunneridae</taxon>
        <taxon>Pentapetalae</taxon>
        <taxon>rosids</taxon>
        <taxon>malvids</taxon>
        <taxon>Malvales</taxon>
        <taxon>Malvaceae</taxon>
        <taxon>Malvoideae</taxon>
        <taxon>Hibiscus</taxon>
    </lineage>
</organism>
<protein>
    <submittedName>
        <fullName evidence="1">Uncharacterized protein</fullName>
    </submittedName>
</protein>
<dbReference type="EMBL" id="JBBPBN010000018">
    <property type="protein sequence ID" value="KAK9018888.1"/>
    <property type="molecule type" value="Genomic_DNA"/>
</dbReference>
<comment type="caution">
    <text evidence="1">The sequence shown here is derived from an EMBL/GenBank/DDBJ whole genome shotgun (WGS) entry which is preliminary data.</text>
</comment>
<reference evidence="1 2" key="1">
    <citation type="journal article" date="2024" name="G3 (Bethesda)">
        <title>Genome assembly of Hibiscus sabdariffa L. provides insights into metabolisms of medicinal natural products.</title>
        <authorList>
            <person name="Kim T."/>
        </authorList>
    </citation>
    <scope>NUCLEOTIDE SEQUENCE [LARGE SCALE GENOMIC DNA]</scope>
    <source>
        <strain evidence="1">TK-2024</strain>
        <tissue evidence="1">Old leaves</tissue>
    </source>
</reference>
<keyword evidence="2" id="KW-1185">Reference proteome</keyword>
<accession>A0ABR2S0X2</accession>